<dbReference type="InterPro" id="IPR004808">
    <property type="entry name" value="AP_endonuc_1"/>
</dbReference>
<dbReference type="CDD" id="cd09087">
    <property type="entry name" value="Ape1-like_AP-endo"/>
    <property type="match status" value="1"/>
</dbReference>
<dbReference type="Gene3D" id="1.10.720.30">
    <property type="entry name" value="SAP domain"/>
    <property type="match status" value="1"/>
</dbReference>
<dbReference type="InterPro" id="IPR027417">
    <property type="entry name" value="P-loop_NTPase"/>
</dbReference>
<dbReference type="GO" id="GO:0003677">
    <property type="term" value="F:DNA binding"/>
    <property type="evidence" value="ECO:0007669"/>
    <property type="project" value="InterPro"/>
</dbReference>
<feature type="site" description="Interaction with DNA substrate" evidence="9">
    <location>
        <position position="909"/>
    </location>
</feature>
<evidence type="ECO:0000256" key="8">
    <source>
        <dbReference type="PIRSR" id="PIRSR604808-2"/>
    </source>
</evidence>
<feature type="domain" description="SAP" evidence="10">
    <location>
        <begin position="473"/>
        <end position="507"/>
    </location>
</feature>
<feature type="binding site" evidence="8">
    <location>
        <position position="909"/>
    </location>
    <ligand>
        <name>Mg(2+)</name>
        <dbReference type="ChEBI" id="CHEBI:18420"/>
        <label>1</label>
    </ligand>
</feature>
<feature type="active site" evidence="7">
    <location>
        <position position="771"/>
    </location>
</feature>
<keyword evidence="6 8" id="KW-0460">Magnesium</keyword>
<evidence type="ECO:0000256" key="4">
    <source>
        <dbReference type="ARBA" id="ARBA00022734"/>
    </source>
</evidence>
<comment type="caution">
    <text evidence="11">The sequence shown here is derived from an EMBL/GenBank/DDBJ whole genome shotgun (WGS) entry which is preliminary data.</text>
</comment>
<evidence type="ECO:0000313" key="12">
    <source>
        <dbReference type="Proteomes" id="UP000639772"/>
    </source>
</evidence>
<comment type="similarity">
    <text evidence="2">Belongs to the DNA repair enzymes AP/ExoA family.</text>
</comment>
<dbReference type="NCBIfam" id="TIGR00633">
    <property type="entry name" value="xth"/>
    <property type="match status" value="1"/>
</dbReference>
<dbReference type="PROSITE" id="PS00726">
    <property type="entry name" value="AP_NUCLEASE_F1_1"/>
    <property type="match status" value="1"/>
</dbReference>
<dbReference type="FunFam" id="3.60.10.10:FF:000041">
    <property type="entry name" value="DNA-(apurinic or apyrimidinic site) lyase"/>
    <property type="match status" value="1"/>
</dbReference>
<dbReference type="Pfam" id="PF02037">
    <property type="entry name" value="SAP"/>
    <property type="match status" value="1"/>
</dbReference>
<dbReference type="SUPFAM" id="SSF52540">
    <property type="entry name" value="P-loop containing nucleoside triphosphate hydrolases"/>
    <property type="match status" value="1"/>
</dbReference>
<dbReference type="SUPFAM" id="SSF68906">
    <property type="entry name" value="SAP domain"/>
    <property type="match status" value="1"/>
</dbReference>
<dbReference type="GO" id="GO:0006284">
    <property type="term" value="P:base-excision repair"/>
    <property type="evidence" value="ECO:0007669"/>
    <property type="project" value="TreeGrafter"/>
</dbReference>
<keyword evidence="8" id="KW-0464">Manganese</keyword>
<comment type="cofactor">
    <cofactor evidence="8">
        <name>Mg(2+)</name>
        <dbReference type="ChEBI" id="CHEBI:18420"/>
    </cofactor>
    <cofactor evidence="8">
        <name>Mn(2+)</name>
        <dbReference type="ChEBI" id="CHEBI:29035"/>
    </cofactor>
    <text evidence="8">Probably binds two magnesium or manganese ions per subunit.</text>
</comment>
<dbReference type="PANTHER" id="PTHR22748:SF6">
    <property type="entry name" value="DNA-(APURINIC OR APYRIMIDINIC SITE) ENDONUCLEASE"/>
    <property type="match status" value="1"/>
</dbReference>
<dbReference type="GO" id="GO:0030246">
    <property type="term" value="F:carbohydrate binding"/>
    <property type="evidence" value="ECO:0007669"/>
    <property type="project" value="UniProtKB-KW"/>
</dbReference>
<feature type="active site" description="Proton acceptor" evidence="7">
    <location>
        <position position="909"/>
    </location>
</feature>
<protein>
    <recommendedName>
        <fullName evidence="10">SAP domain-containing protein</fullName>
    </recommendedName>
</protein>
<dbReference type="OrthoDB" id="498125at2759"/>
<dbReference type="GO" id="GO:0046872">
    <property type="term" value="F:metal ion binding"/>
    <property type="evidence" value="ECO:0007669"/>
    <property type="project" value="UniProtKB-KW"/>
</dbReference>
<feature type="site" description="Important for catalytic activity" evidence="9">
    <location>
        <position position="883"/>
    </location>
</feature>
<feature type="binding site" evidence="8">
    <location>
        <position position="811"/>
    </location>
    <ligand>
        <name>Mg(2+)</name>
        <dbReference type="ChEBI" id="CHEBI:18420"/>
        <label>1</label>
    </ligand>
</feature>
<organism evidence="11 12">
    <name type="scientific">Vanilla planifolia</name>
    <name type="common">Vanilla</name>
    <dbReference type="NCBI Taxonomy" id="51239"/>
    <lineage>
        <taxon>Eukaryota</taxon>
        <taxon>Viridiplantae</taxon>
        <taxon>Streptophyta</taxon>
        <taxon>Embryophyta</taxon>
        <taxon>Tracheophyta</taxon>
        <taxon>Spermatophyta</taxon>
        <taxon>Magnoliopsida</taxon>
        <taxon>Liliopsida</taxon>
        <taxon>Asparagales</taxon>
        <taxon>Orchidaceae</taxon>
        <taxon>Vanilloideae</taxon>
        <taxon>Vanilleae</taxon>
        <taxon>Vanilla</taxon>
    </lineage>
</organism>
<dbReference type="PROSITE" id="PS50800">
    <property type="entry name" value="SAP"/>
    <property type="match status" value="1"/>
</dbReference>
<dbReference type="GO" id="GO:0008311">
    <property type="term" value="F:double-stranded DNA 3'-5' DNA exonuclease activity"/>
    <property type="evidence" value="ECO:0007669"/>
    <property type="project" value="TreeGrafter"/>
</dbReference>
<dbReference type="NCBIfam" id="TIGR00195">
    <property type="entry name" value="exoDNase_III"/>
    <property type="match status" value="1"/>
</dbReference>
<feature type="binding site" evidence="8">
    <location>
        <position position="908"/>
    </location>
    <ligand>
        <name>Mg(2+)</name>
        <dbReference type="ChEBI" id="CHEBI:18420"/>
        <label>1</label>
    </ligand>
</feature>
<dbReference type="InterPro" id="IPR020847">
    <property type="entry name" value="AP_endonuclease_F1_BS"/>
</dbReference>
<comment type="cofactor">
    <cofactor evidence="1">
        <name>Mn(2+)</name>
        <dbReference type="ChEBI" id="CHEBI:29035"/>
    </cofactor>
</comment>
<evidence type="ECO:0000256" key="5">
    <source>
        <dbReference type="ARBA" id="ARBA00022801"/>
    </source>
</evidence>
<feature type="active site" description="Proton donor/acceptor" evidence="7">
    <location>
        <position position="811"/>
    </location>
</feature>
<dbReference type="InterPro" id="IPR005135">
    <property type="entry name" value="Endo/exonuclease/phosphatase"/>
</dbReference>
<dbReference type="PROSITE" id="PS00728">
    <property type="entry name" value="AP_NUCLEASE_F1_3"/>
    <property type="match status" value="1"/>
</dbReference>
<gene>
    <name evidence="11" type="ORF">HPP92_016265</name>
</gene>
<feature type="site" description="Transition state stabilizer" evidence="9">
    <location>
        <position position="813"/>
    </location>
</feature>
<dbReference type="InterPro" id="IPR036361">
    <property type="entry name" value="SAP_dom_sf"/>
</dbReference>
<feature type="binding site" evidence="8">
    <location>
        <position position="695"/>
    </location>
    <ligand>
        <name>Mg(2+)</name>
        <dbReference type="ChEBI" id="CHEBI:18420"/>
        <label>1</label>
    </ligand>
</feature>
<dbReference type="PROSITE" id="PS51435">
    <property type="entry name" value="AP_NUCLEASE_F1_4"/>
    <property type="match status" value="1"/>
</dbReference>
<evidence type="ECO:0000256" key="7">
    <source>
        <dbReference type="PIRSR" id="PIRSR604808-1"/>
    </source>
</evidence>
<dbReference type="InterPro" id="IPR019825">
    <property type="entry name" value="Lectin_legB_Mn/Ca_BS"/>
</dbReference>
<evidence type="ECO:0000256" key="9">
    <source>
        <dbReference type="PIRSR" id="PIRSR604808-3"/>
    </source>
</evidence>
<accession>A0A835QL60</accession>
<dbReference type="PROSITE" id="PS00307">
    <property type="entry name" value="LECTIN_LEGUME_BETA"/>
    <property type="match status" value="1"/>
</dbReference>
<dbReference type="PANTHER" id="PTHR22748">
    <property type="entry name" value="AP ENDONUCLEASE"/>
    <property type="match status" value="1"/>
</dbReference>
<evidence type="ECO:0000256" key="3">
    <source>
        <dbReference type="ARBA" id="ARBA00022723"/>
    </source>
</evidence>
<dbReference type="SUPFAM" id="SSF56219">
    <property type="entry name" value="DNase I-like"/>
    <property type="match status" value="1"/>
</dbReference>
<dbReference type="Pfam" id="PF03372">
    <property type="entry name" value="Exo_endo_phos"/>
    <property type="match status" value="1"/>
</dbReference>
<sequence length="918" mass="104233">MGGGKADFPASISSEKFEDSYDYDECVESSSSSSITSVTSLDSIASCTSVQQRKTYTALLESYRCMEVPSRGALLDAKRAILRHKPGYWLEKVEGMPAESYDIPSKTTILLVGPRVSGKSSLVNRITRVFEDDQSAPDRAQVYDACAAAGTCFLQEYPIPKNSETLCVYDTRGLSMVPSDNIKLLERWMLEGVRHGEMDIRASDDFVTRSNMKIRATHRYPCRKRVVNYVILVANGVSILESLERKESQYVDLIVETFNSPFLTFKDDKPIIVITHGDELSIRDRAFVRSYLGEILGVPPFTQIFDIPDNFEYATQIAILNMLRICIERADRNILPKPIYKIKMMMFYHRLQKLVEFGDMMCCRLFKKEKGSWKISVTLNQLDQIVLWLTIVVCTCFLARITWNALPLRELRFGVQVALRFEGMATRRRSSKLPMSGDRKKLRASVDSAKQHEKSVIKEDVGMEEIRRNLDKIDSMNVRELRTLMKSIGLSTRGRKQDLISALKSFSFEGQTSKSANMEMPMPITIKSSVLKRDAAIQASQCTFQDSNAVLDIPVHKQKRTRRRMQPVEGALADSDSKVVLLDDVPIEPDTVVGTNQIQSAKQVYSGVQTIEKVSSQIGLVLDNNEPWTILAHKKPQKGWIPYNPKQMRPPPPKKDTKCLKLVSWNVNGLRALLKLNVFSALQLEEDFDVLCLQETKLKEKDVDEIKKNLIDGYDNSFWTCSVSKLGYSGTSIVSRIKPITVNYGLGIVDHDSEGRIVTVEFDTFYLISGYVPNSGEGLKRLAYRVENWDPALSNYMKELEKSKPVILTGDLNCAHEEIDIHDPTGNRRSAGFTNEERESFQKNFLSRGFVDTFRRQHPDVVAYTYWGYRHGGRRTNKGWRLDYFLASESIAEKVHDSYILPHFTGSDHCPIGLILQL</sequence>
<evidence type="ECO:0000256" key="2">
    <source>
        <dbReference type="ARBA" id="ARBA00007092"/>
    </source>
</evidence>
<evidence type="ECO:0000313" key="11">
    <source>
        <dbReference type="EMBL" id="KAG0471719.1"/>
    </source>
</evidence>
<feature type="binding site" evidence="8">
    <location>
        <position position="813"/>
    </location>
    <ligand>
        <name>Mg(2+)</name>
        <dbReference type="ChEBI" id="CHEBI:18420"/>
        <label>1</label>
    </ligand>
</feature>
<dbReference type="SMART" id="SM00513">
    <property type="entry name" value="SAP"/>
    <property type="match status" value="1"/>
</dbReference>
<dbReference type="Proteomes" id="UP000639772">
    <property type="component" value="Unassembled WGS sequence"/>
</dbReference>
<dbReference type="GO" id="GO:0003906">
    <property type="term" value="F:DNA-(apurinic or apyrimidinic site) endonuclease activity"/>
    <property type="evidence" value="ECO:0007669"/>
    <property type="project" value="TreeGrafter"/>
</dbReference>
<dbReference type="InterPro" id="IPR003034">
    <property type="entry name" value="SAP_dom"/>
</dbReference>
<evidence type="ECO:0000256" key="1">
    <source>
        <dbReference type="ARBA" id="ARBA00001936"/>
    </source>
</evidence>
<proteinExistence type="inferred from homology"/>
<dbReference type="InterPro" id="IPR020848">
    <property type="entry name" value="AP_endonuclease_F1_CS"/>
</dbReference>
<dbReference type="AlphaFoldDB" id="A0A835QL60"/>
<evidence type="ECO:0000259" key="10">
    <source>
        <dbReference type="PROSITE" id="PS50800"/>
    </source>
</evidence>
<dbReference type="GO" id="GO:0005634">
    <property type="term" value="C:nucleus"/>
    <property type="evidence" value="ECO:0007669"/>
    <property type="project" value="TreeGrafter"/>
</dbReference>
<keyword evidence="4" id="KW-0430">Lectin</keyword>
<dbReference type="GO" id="GO:0008081">
    <property type="term" value="F:phosphoric diester hydrolase activity"/>
    <property type="evidence" value="ECO:0007669"/>
    <property type="project" value="TreeGrafter"/>
</dbReference>
<dbReference type="Gene3D" id="3.40.50.300">
    <property type="entry name" value="P-loop containing nucleotide triphosphate hydrolases"/>
    <property type="match status" value="1"/>
</dbReference>
<feature type="binding site" evidence="8">
    <location>
        <position position="666"/>
    </location>
    <ligand>
        <name>Mg(2+)</name>
        <dbReference type="ChEBI" id="CHEBI:18420"/>
        <label>1</label>
    </ligand>
</feature>
<reference evidence="11 12" key="1">
    <citation type="journal article" date="2020" name="Nat. Food">
        <title>A phased Vanilla planifolia genome enables genetic improvement of flavour and production.</title>
        <authorList>
            <person name="Hasing T."/>
            <person name="Tang H."/>
            <person name="Brym M."/>
            <person name="Khazi F."/>
            <person name="Huang T."/>
            <person name="Chambers A.H."/>
        </authorList>
    </citation>
    <scope>NUCLEOTIDE SEQUENCE [LARGE SCALE GENOMIC DNA]</scope>
    <source>
        <tissue evidence="11">Leaf</tissue>
    </source>
</reference>
<dbReference type="Gene3D" id="3.60.10.10">
    <property type="entry name" value="Endonuclease/exonuclease/phosphatase"/>
    <property type="match status" value="1"/>
</dbReference>
<keyword evidence="5" id="KW-0378">Hydrolase</keyword>
<keyword evidence="3 8" id="KW-0479">Metal-binding</keyword>
<dbReference type="InterPro" id="IPR036691">
    <property type="entry name" value="Endo/exonu/phosph_ase_sf"/>
</dbReference>
<dbReference type="EMBL" id="JADCNM010000008">
    <property type="protein sequence ID" value="KAG0471719.1"/>
    <property type="molecule type" value="Genomic_DNA"/>
</dbReference>
<name>A0A835QL60_VANPL</name>
<evidence type="ECO:0000256" key="6">
    <source>
        <dbReference type="ARBA" id="ARBA00022842"/>
    </source>
</evidence>